<proteinExistence type="predicted"/>
<evidence type="ECO:0000313" key="2">
    <source>
        <dbReference type="EMBL" id="MCU6697968.1"/>
    </source>
</evidence>
<gene>
    <name evidence="2" type="ORF">OCV63_13870</name>
</gene>
<evidence type="ECO:0000256" key="1">
    <source>
        <dbReference type="SAM" id="Phobius"/>
    </source>
</evidence>
<keyword evidence="1" id="KW-0812">Transmembrane</keyword>
<comment type="caution">
    <text evidence="2">The sequence shown here is derived from an EMBL/GenBank/DDBJ whole genome shotgun (WGS) entry which is preliminary data.</text>
</comment>
<dbReference type="RefSeq" id="WP_158364817.1">
    <property type="nucleotide sequence ID" value="NZ_JAOQKC010000022.1"/>
</dbReference>
<sequence length="59" mass="6821">MEFTVFLDRILVVAVCIFFTLGVVFYSKGRKTKSYKKSLSCFGVYVVLNAIRLVLENYM</sequence>
<evidence type="ECO:0000313" key="3">
    <source>
        <dbReference type="Proteomes" id="UP001652461"/>
    </source>
</evidence>
<accession>A0ABT2S064</accession>
<organism evidence="2 3">
    <name type="scientific">Laedolimicola ammoniilytica</name>
    <dbReference type="NCBI Taxonomy" id="2981771"/>
    <lineage>
        <taxon>Bacteria</taxon>
        <taxon>Bacillati</taxon>
        <taxon>Bacillota</taxon>
        <taxon>Clostridia</taxon>
        <taxon>Lachnospirales</taxon>
        <taxon>Lachnospiraceae</taxon>
        <taxon>Laedolimicola</taxon>
    </lineage>
</organism>
<keyword evidence="3" id="KW-1185">Reference proteome</keyword>
<keyword evidence="1" id="KW-0472">Membrane</keyword>
<feature type="transmembrane region" description="Helical" evidence="1">
    <location>
        <begin position="6"/>
        <end position="26"/>
    </location>
</feature>
<keyword evidence="1" id="KW-1133">Transmembrane helix</keyword>
<reference evidence="2 3" key="1">
    <citation type="journal article" date="2021" name="ISME Commun">
        <title>Automated analysis of genomic sequences facilitates high-throughput and comprehensive description of bacteria.</title>
        <authorList>
            <person name="Hitch T.C.A."/>
        </authorList>
    </citation>
    <scope>NUCLEOTIDE SEQUENCE [LARGE SCALE GENOMIC DNA]</scope>
    <source>
        <strain evidence="2 3">Sanger_04</strain>
    </source>
</reference>
<protein>
    <submittedName>
        <fullName evidence="2">Uncharacterized protein</fullName>
    </submittedName>
</protein>
<dbReference type="EMBL" id="JAOQKC010000022">
    <property type="protein sequence ID" value="MCU6697968.1"/>
    <property type="molecule type" value="Genomic_DNA"/>
</dbReference>
<dbReference type="Proteomes" id="UP001652461">
    <property type="component" value="Unassembled WGS sequence"/>
</dbReference>
<name>A0ABT2S064_9FIRM</name>